<dbReference type="InterPro" id="IPR002789">
    <property type="entry name" value="HerA_central"/>
</dbReference>
<reference evidence="3 4" key="1">
    <citation type="submission" date="2023-11" db="EMBL/GenBank/DDBJ databases">
        <title>Actinomadura monticuli sp. nov., isolated from volcanic ash.</title>
        <authorList>
            <person name="Lee S.D."/>
            <person name="Yang H."/>
            <person name="Kim I.S."/>
        </authorList>
    </citation>
    <scope>NUCLEOTIDE SEQUENCE [LARGE SCALE GENOMIC DNA]</scope>
    <source>
        <strain evidence="3 4">DLS-62</strain>
    </source>
</reference>
<evidence type="ECO:0000313" key="3">
    <source>
        <dbReference type="EMBL" id="MFA1541648.1"/>
    </source>
</evidence>
<dbReference type="InterPro" id="IPR008571">
    <property type="entry name" value="HerA-like"/>
</dbReference>
<proteinExistence type="predicted"/>
<feature type="region of interest" description="Disordered" evidence="1">
    <location>
        <begin position="594"/>
        <end position="614"/>
    </location>
</feature>
<dbReference type="PANTHER" id="PTHR42957">
    <property type="entry name" value="HELICASE MJ1565-RELATED"/>
    <property type="match status" value="1"/>
</dbReference>
<evidence type="ECO:0000313" key="4">
    <source>
        <dbReference type="Proteomes" id="UP001569963"/>
    </source>
</evidence>
<comment type="caution">
    <text evidence="3">The sequence shown here is derived from an EMBL/GenBank/DDBJ whole genome shotgun (WGS) entry which is preliminary data.</text>
</comment>
<name>A0ABV4QF64_9ACTN</name>
<dbReference type="EMBL" id="JAXCEI010000009">
    <property type="protein sequence ID" value="MFA1541648.1"/>
    <property type="molecule type" value="Genomic_DNA"/>
</dbReference>
<keyword evidence="4" id="KW-1185">Reference proteome</keyword>
<dbReference type="Pfam" id="PF01935">
    <property type="entry name" value="DUF87"/>
    <property type="match status" value="1"/>
</dbReference>
<evidence type="ECO:0000259" key="2">
    <source>
        <dbReference type="Pfam" id="PF01935"/>
    </source>
</evidence>
<evidence type="ECO:0000256" key="1">
    <source>
        <dbReference type="SAM" id="MobiDB-lite"/>
    </source>
</evidence>
<dbReference type="SUPFAM" id="SSF52540">
    <property type="entry name" value="P-loop containing nucleoside triphosphate hydrolases"/>
    <property type="match status" value="1"/>
</dbReference>
<feature type="domain" description="Helicase HerA central" evidence="2">
    <location>
        <begin position="190"/>
        <end position="417"/>
    </location>
</feature>
<dbReference type="InterPro" id="IPR027417">
    <property type="entry name" value="P-loop_NTPase"/>
</dbReference>
<dbReference type="RefSeq" id="WP_371951801.1">
    <property type="nucleotide sequence ID" value="NZ_JAXCEI010000009.1"/>
</dbReference>
<dbReference type="Proteomes" id="UP001569963">
    <property type="component" value="Unassembled WGS sequence"/>
</dbReference>
<gene>
    <name evidence="3" type="ORF">SM611_22190</name>
</gene>
<protein>
    <submittedName>
        <fullName evidence="3">DUF87 domain-containing protein</fullName>
    </submittedName>
</protein>
<organism evidence="3 4">
    <name type="scientific">Actinomadura monticuli</name>
    <dbReference type="NCBI Taxonomy" id="3097367"/>
    <lineage>
        <taxon>Bacteria</taxon>
        <taxon>Bacillati</taxon>
        <taxon>Actinomycetota</taxon>
        <taxon>Actinomycetes</taxon>
        <taxon>Streptosporangiales</taxon>
        <taxon>Thermomonosporaceae</taxon>
        <taxon>Actinomadura</taxon>
    </lineage>
</organism>
<sequence length="747" mass="82749">MSLFERDKVVGTFRGFSESGMEFHADLVLPHHDDFQTMAMHGQFVLVQLEHEREAILGRITTISSQGRLVSPIGEDYATRAVRDQRPIPDELRERYLKYKVDIRILGVLRMEGDKHIFVPSHRRLPHVGAQVALLGDDLLAEVVNAKDTSDGAVPIGYLAFGEFVYAGNDRRVGDTSWMQVQHPAIMPTFQIDKLVARRSFVFARAGFGKSNLVKLLFSALYQEQPTVPRRSGKAPVGTLIFDPDGEYFWPDFKGRPALCDVPHLRDKLVVFTNRQGPSDFYQSFVVNGVKLNIKELQASRVLGIALPPEKQDQQNVVKLKSLDGPKWGRLVDLIYREKYGADRSQVQQILNLDASQEAETNAAIGNMTRVVNALHDPDSQLLSALKDCLSQGKLCVVDISQMRGSQGLQLAGVILGDIFEHNQNQFTEADPKSIPTIAVIEEAQSVLGGTTQSEDGPFVSWVKEGRKYDLGALLITQQPGSLPQELLSQGDNFFVFHLLSQGDLISLKKANAHFSEDLLATLLNEPLVGNGIYWSSAPGTDRHSRPYPVSVRVLSFEDSYTMADPDYSLQAPDSFAAQAKAAVEERRSEARVATASLAASHPPGGASEASREDLAADDSAIAIVHLRDKHEFHNMINSPRGIKWGRVAHLLAEKAPAHAKRDGSAFHWGRKLVKQALDQLYPGQWATVSRDDDKYPGKSAKFIMLKEHVLKAESSEGQKAGENKIDVQFKSDVQLEVAQPDEVPPF</sequence>
<accession>A0ABV4QF64</accession>
<dbReference type="PANTHER" id="PTHR42957:SF1">
    <property type="entry name" value="HELICASE MJ1565-RELATED"/>
    <property type="match status" value="1"/>
</dbReference>
<dbReference type="Gene3D" id="3.40.50.300">
    <property type="entry name" value="P-loop containing nucleotide triphosphate hydrolases"/>
    <property type="match status" value="2"/>
</dbReference>